<evidence type="ECO:0000313" key="2">
    <source>
        <dbReference type="Proteomes" id="UP000886602"/>
    </source>
</evidence>
<sequence length="506" mass="56270">MEDELWQNVDAFARWPSIGTAAELVSTGILSGQTDLASDAAAFILAHRDEAPGTLVNLAGSVTGESSIRSPNQKKASEEVALTRKLLRINPDNPVLWSDMARHFASNGDKKQASRCMKSALALAPNHRWMLRTVARFLVHQDEPLAAHQLLAKHPRTRNDPWLIAAELACAHVAGRAPKFWKTALEFVRRDAVSPVHLSELATAAGMMELEAGNRKTARRLVLKGLIDPTENALAQVFWAQESHHLSDGFKLEELVKSANDAYEADYKVAILGGDIISALRSAETWQIDEPFASRPCEEIAYIASLMDDHDMTIRMARQVKHMDGHSDPSLELNAFFARMSSGTLDIKRDQVEINRIRMNLGRAIRNADGNSFHAVANLGLWEYRFGDMSAGRTLYQQAVTIAQKVHYPEAAALAATFAAREAILGRDPTADLALKRAKELASSSKHLASEFYLRKLDEIVGHEERAGEILSPSSTERFVRVKKVDARPFRVEKKNDRLVLWVPRH</sequence>
<proteinExistence type="predicted"/>
<dbReference type="SUPFAM" id="SSF48452">
    <property type="entry name" value="TPR-like"/>
    <property type="match status" value="1"/>
</dbReference>
<organism evidence="1 2">
    <name type="scientific">Candidatus Propionivibrio dominans</name>
    <dbReference type="NCBI Taxonomy" id="2954373"/>
    <lineage>
        <taxon>Bacteria</taxon>
        <taxon>Pseudomonadati</taxon>
        <taxon>Pseudomonadota</taxon>
        <taxon>Betaproteobacteria</taxon>
        <taxon>Rhodocyclales</taxon>
        <taxon>Rhodocyclaceae</taxon>
        <taxon>Propionivibrio</taxon>
    </lineage>
</organism>
<dbReference type="Proteomes" id="UP000886602">
    <property type="component" value="Unassembled WGS sequence"/>
</dbReference>
<dbReference type="Gene3D" id="1.25.40.10">
    <property type="entry name" value="Tetratricopeptide repeat domain"/>
    <property type="match status" value="1"/>
</dbReference>
<protein>
    <recommendedName>
        <fullName evidence="3">Tetratricopeptide repeat protein</fullName>
    </recommendedName>
</protein>
<dbReference type="InterPro" id="IPR011990">
    <property type="entry name" value="TPR-like_helical_dom_sf"/>
</dbReference>
<accession>A0A9D7FCM8</accession>
<evidence type="ECO:0008006" key="3">
    <source>
        <dbReference type="Google" id="ProtNLM"/>
    </source>
</evidence>
<name>A0A9D7FCM8_9RHOO</name>
<dbReference type="AlphaFoldDB" id="A0A9D7FCM8"/>
<comment type="caution">
    <text evidence="1">The sequence shown here is derived from an EMBL/GenBank/DDBJ whole genome shotgun (WGS) entry which is preliminary data.</text>
</comment>
<dbReference type="EMBL" id="JADJNC010000003">
    <property type="protein sequence ID" value="MBK7421889.1"/>
    <property type="molecule type" value="Genomic_DNA"/>
</dbReference>
<evidence type="ECO:0000313" key="1">
    <source>
        <dbReference type="EMBL" id="MBK7421889.1"/>
    </source>
</evidence>
<gene>
    <name evidence="1" type="ORF">IPJ48_01645</name>
</gene>
<reference evidence="1" key="1">
    <citation type="submission" date="2020-10" db="EMBL/GenBank/DDBJ databases">
        <title>Connecting structure to function with the recovery of over 1000 high-quality activated sludge metagenome-assembled genomes encoding full-length rRNA genes using long-read sequencing.</title>
        <authorList>
            <person name="Singleton C.M."/>
            <person name="Petriglieri F."/>
            <person name="Kristensen J.M."/>
            <person name="Kirkegaard R.H."/>
            <person name="Michaelsen T.Y."/>
            <person name="Andersen M.H."/>
            <person name="Karst S.M."/>
            <person name="Dueholm M.S."/>
            <person name="Nielsen P.H."/>
            <person name="Albertsen M."/>
        </authorList>
    </citation>
    <scope>NUCLEOTIDE SEQUENCE</scope>
    <source>
        <strain evidence="1">EsbW_18-Q3-R4-48_MAXAC.044</strain>
    </source>
</reference>